<evidence type="ECO:0000313" key="1">
    <source>
        <dbReference type="EMBL" id="EAW15316.1"/>
    </source>
</evidence>
<dbReference type="eggNOG" id="ENOG502QR4F">
    <property type="taxonomic scope" value="Eukaryota"/>
</dbReference>
<dbReference type="EMBL" id="DS026990">
    <property type="protein sequence ID" value="EAW15316.1"/>
    <property type="molecule type" value="Genomic_DNA"/>
</dbReference>
<dbReference type="Pfam" id="PF07958">
    <property type="entry name" value="DUF1688"/>
    <property type="match status" value="1"/>
</dbReference>
<gene>
    <name evidence="1" type="ORF">ACLA_059830</name>
</gene>
<keyword evidence="2" id="KW-1185">Reference proteome</keyword>
<dbReference type="OMA" id="GPDKYHL"/>
<dbReference type="HOGENOM" id="CLU_026445_1_0_1"/>
<dbReference type="PANTHER" id="PTHR31687:SF3">
    <property type="entry name" value="PROTEIN URG3"/>
    <property type="match status" value="1"/>
</dbReference>
<accession>A1C4H6</accession>
<dbReference type="AlphaFoldDB" id="A1C4H6"/>
<dbReference type="OrthoDB" id="2153176at2759"/>
<evidence type="ECO:0000313" key="2">
    <source>
        <dbReference type="Proteomes" id="UP000006701"/>
    </source>
</evidence>
<dbReference type="Proteomes" id="UP000006701">
    <property type="component" value="Unassembled WGS sequence"/>
</dbReference>
<protein>
    <submittedName>
        <fullName evidence="1">DUF1688 domain protein</fullName>
    </submittedName>
</protein>
<proteinExistence type="predicted"/>
<name>A1C4H6_ASPCL</name>
<dbReference type="RefSeq" id="XP_001276742.1">
    <property type="nucleotide sequence ID" value="XM_001276741.1"/>
</dbReference>
<reference evidence="1 2" key="1">
    <citation type="journal article" date="2008" name="PLoS Genet.">
        <title>Genomic islands in the pathogenic filamentous fungus Aspergillus fumigatus.</title>
        <authorList>
            <person name="Fedorova N.D."/>
            <person name="Khaldi N."/>
            <person name="Joardar V.S."/>
            <person name="Maiti R."/>
            <person name="Amedeo P."/>
            <person name="Anderson M.J."/>
            <person name="Crabtree J."/>
            <person name="Silva J.C."/>
            <person name="Badger J.H."/>
            <person name="Albarraq A."/>
            <person name="Angiuoli S."/>
            <person name="Bussey H."/>
            <person name="Bowyer P."/>
            <person name="Cotty P.J."/>
            <person name="Dyer P.S."/>
            <person name="Egan A."/>
            <person name="Galens K."/>
            <person name="Fraser-Liggett C.M."/>
            <person name="Haas B.J."/>
            <person name="Inman J.M."/>
            <person name="Kent R."/>
            <person name="Lemieux S."/>
            <person name="Malavazi I."/>
            <person name="Orvis J."/>
            <person name="Roemer T."/>
            <person name="Ronning C.M."/>
            <person name="Sundaram J.P."/>
            <person name="Sutton G."/>
            <person name="Turner G."/>
            <person name="Venter J.C."/>
            <person name="White O.R."/>
            <person name="Whitty B.R."/>
            <person name="Youngman P."/>
            <person name="Wolfe K.H."/>
            <person name="Goldman G.H."/>
            <person name="Wortman J.R."/>
            <person name="Jiang B."/>
            <person name="Denning D.W."/>
            <person name="Nierman W.C."/>
        </authorList>
    </citation>
    <scope>NUCLEOTIDE SEQUENCE [LARGE SCALE GENOMIC DNA]</scope>
    <source>
        <strain evidence="2">ATCC 1007 / CBS 513.65 / DSM 816 / NCTC 3887 / NRRL 1</strain>
    </source>
</reference>
<sequence length="429" mass="47831">MDPEIQYILSLKAVRERAHRVLQLAEQNRLNHFDYHQDKLETAVQYVINVIKRDFGPDKYSLIPPHGRWQHFEVGGINRPEQLLRQWKNADSLEQARGLVDLFFVSVLLDAGAGDKWRFTEPETQGVFGRSEGIAVASYHMFINGDFASNSERKDIVTGQALVDFSSESLERGFQIAEENPFVGVPARVELMKALGRSLLNLPEIFGPSGRPGNLVDYLLSKSTTHKELNYDILWDTLQQVLLPIWPASRTHIDGHPIGDAWPLQVLAADATARADTAKCAHIQPFHKLTQWLAYSLTVPFERLLGATWANIERGTGLPEYRNGGLFVDLGVLTLKPEAAERGRANSGERLPAFEATADEIVEWRAMTVALLDRLHSAIAASEELSAQKLSLAQVLEAGSWKAGRELAAEKRPETRSSPILILGDGTLF</sequence>
<dbReference type="KEGG" id="act:ACLA_059830"/>
<dbReference type="GeneID" id="4708879"/>
<dbReference type="InterPro" id="IPR012469">
    <property type="entry name" value="DUF1688"/>
</dbReference>
<dbReference type="PANTHER" id="PTHR31687">
    <property type="match status" value="1"/>
</dbReference>
<dbReference type="VEuPathDB" id="FungiDB:ACLA_059830"/>
<dbReference type="STRING" id="344612.A1C4H6"/>
<organism evidence="1 2">
    <name type="scientific">Aspergillus clavatus (strain ATCC 1007 / CBS 513.65 / DSM 816 / NCTC 3887 / NRRL 1 / QM 1276 / 107)</name>
    <dbReference type="NCBI Taxonomy" id="344612"/>
    <lineage>
        <taxon>Eukaryota</taxon>
        <taxon>Fungi</taxon>
        <taxon>Dikarya</taxon>
        <taxon>Ascomycota</taxon>
        <taxon>Pezizomycotina</taxon>
        <taxon>Eurotiomycetes</taxon>
        <taxon>Eurotiomycetidae</taxon>
        <taxon>Eurotiales</taxon>
        <taxon>Aspergillaceae</taxon>
        <taxon>Aspergillus</taxon>
        <taxon>Aspergillus subgen. Fumigati</taxon>
    </lineage>
</organism>